<dbReference type="GO" id="GO:0016787">
    <property type="term" value="F:hydrolase activity"/>
    <property type="evidence" value="ECO:0007669"/>
    <property type="project" value="InterPro"/>
</dbReference>
<reference evidence="3 4" key="1">
    <citation type="submission" date="2020-08" db="EMBL/GenBank/DDBJ databases">
        <title>Plant Genome Project.</title>
        <authorList>
            <person name="Zhang R.-G."/>
        </authorList>
    </citation>
    <scope>NUCLEOTIDE SEQUENCE [LARGE SCALE GENOMIC DNA]</scope>
    <source>
        <tissue evidence="3">Rhizome</tissue>
    </source>
</reference>
<dbReference type="OrthoDB" id="408631at2759"/>
<evidence type="ECO:0000313" key="2">
    <source>
        <dbReference type="EMBL" id="KAG6489600.1"/>
    </source>
</evidence>
<dbReference type="Proteomes" id="UP000734854">
    <property type="component" value="Unassembled WGS sequence"/>
</dbReference>
<dbReference type="Pfam" id="PF07859">
    <property type="entry name" value="Abhydrolase_3"/>
    <property type="match status" value="1"/>
</dbReference>
<proteinExistence type="predicted"/>
<dbReference type="PANTHER" id="PTHR23024:SF113">
    <property type="entry name" value="CARBOXYLESTERASE 8-RELATED"/>
    <property type="match status" value="1"/>
</dbReference>
<comment type="caution">
    <text evidence="3">The sequence shown here is derived from an EMBL/GenBank/DDBJ whole genome shotgun (WGS) entry which is preliminary data.</text>
</comment>
<protein>
    <recommendedName>
        <fullName evidence="1">Alpha/beta hydrolase fold-3 domain-containing protein</fullName>
    </recommendedName>
</protein>
<accession>A0A8J5FRY6</accession>
<sequence length="356" mass="38363">MEFSFKSCIAIFYGGKKSDCTAMDPYKVLRISRNADGSLTRDAIFPLSPPSSDAAVLCRDLPLDSARRTGIRLFLPLPSLPPAGSKLPVIVYIHGGGFIIFRAASSPFHGLCSRLAAALPAVVLSVDYRLAPEHRLPAAFEDALDALFWLRAHATGASAEGNLPFPLTECADFSRCFLMGDSAGATIAFHAALRAAAIQDSLAPLSIAGLVLDQPYFGGIERTDSEERLKNGKILSLAENDLMWELALPEGVDRDHEYSNPFKNEEKLFAGLRDFPPCLVRGHTGDPLLDRQKEFARLLQRRGVIVVTSLESDGCHGVELIDPSKEAEAVAEAKKFICGDGGAEAPPSAPIESQTL</sequence>
<dbReference type="PANTHER" id="PTHR23024">
    <property type="entry name" value="ARYLACETAMIDE DEACETYLASE"/>
    <property type="match status" value="1"/>
</dbReference>
<feature type="domain" description="Alpha/beta hydrolase fold-3" evidence="1">
    <location>
        <begin position="90"/>
        <end position="318"/>
    </location>
</feature>
<dbReference type="EMBL" id="JACMSC010000014">
    <property type="protein sequence ID" value="KAG6489600.1"/>
    <property type="molecule type" value="Genomic_DNA"/>
</dbReference>
<evidence type="ECO:0000313" key="4">
    <source>
        <dbReference type="Proteomes" id="UP000734854"/>
    </source>
</evidence>
<dbReference type="EMBL" id="JACMSC010000013">
    <property type="protein sequence ID" value="KAG6492759.1"/>
    <property type="molecule type" value="Genomic_DNA"/>
</dbReference>
<organism evidence="3 4">
    <name type="scientific">Zingiber officinale</name>
    <name type="common">Ginger</name>
    <name type="synonym">Amomum zingiber</name>
    <dbReference type="NCBI Taxonomy" id="94328"/>
    <lineage>
        <taxon>Eukaryota</taxon>
        <taxon>Viridiplantae</taxon>
        <taxon>Streptophyta</taxon>
        <taxon>Embryophyta</taxon>
        <taxon>Tracheophyta</taxon>
        <taxon>Spermatophyta</taxon>
        <taxon>Magnoliopsida</taxon>
        <taxon>Liliopsida</taxon>
        <taxon>Zingiberales</taxon>
        <taxon>Zingiberaceae</taxon>
        <taxon>Zingiber</taxon>
    </lineage>
</organism>
<dbReference type="InterPro" id="IPR013094">
    <property type="entry name" value="AB_hydrolase_3"/>
</dbReference>
<name>A0A8J5FRY6_ZINOF</name>
<evidence type="ECO:0000313" key="3">
    <source>
        <dbReference type="EMBL" id="KAG6492759.1"/>
    </source>
</evidence>
<dbReference type="InterPro" id="IPR050466">
    <property type="entry name" value="Carboxylest/Gibb_receptor"/>
</dbReference>
<dbReference type="AlphaFoldDB" id="A0A8J5FRY6"/>
<gene>
    <name evidence="3" type="ORF">ZIOFF_047724</name>
    <name evidence="2" type="ORF">ZIOFF_050875</name>
</gene>
<evidence type="ECO:0000259" key="1">
    <source>
        <dbReference type="Pfam" id="PF07859"/>
    </source>
</evidence>
<keyword evidence="4" id="KW-1185">Reference proteome</keyword>